<evidence type="ECO:0000313" key="5">
    <source>
        <dbReference type="Proteomes" id="UP000087766"/>
    </source>
</evidence>
<name>A0A1S3V4D9_VIGRR</name>
<dbReference type="GO" id="GO:0004857">
    <property type="term" value="F:enzyme inhibitor activity"/>
    <property type="evidence" value="ECO:0007669"/>
    <property type="project" value="InterPro"/>
</dbReference>
<keyword evidence="2" id="KW-1015">Disulfide bond</keyword>
<evidence type="ECO:0000313" key="6">
    <source>
        <dbReference type="RefSeq" id="XP_014513216.2"/>
    </source>
</evidence>
<accession>A0A1S3V4D9</accession>
<dbReference type="CDD" id="cd15800">
    <property type="entry name" value="PMEI-like_2"/>
    <property type="match status" value="1"/>
</dbReference>
<dbReference type="PANTHER" id="PTHR36710:SF21">
    <property type="entry name" value="PECTINESTERASE INHIBITOR DOMAIN-CONTAINING PROTEIN"/>
    <property type="match status" value="1"/>
</dbReference>
<dbReference type="Proteomes" id="UP000087766">
    <property type="component" value="Chromosome 8"/>
</dbReference>
<dbReference type="InterPro" id="IPR052421">
    <property type="entry name" value="PCW_Enzyme_Inhibitor"/>
</dbReference>
<dbReference type="AlphaFoldDB" id="A0A1S3V4D9"/>
<keyword evidence="1" id="KW-0732">Signal</keyword>
<dbReference type="RefSeq" id="XP_014513216.2">
    <property type="nucleotide sequence ID" value="XM_014657730.2"/>
</dbReference>
<dbReference type="GeneID" id="106771726"/>
<comment type="similarity">
    <text evidence="3">Belongs to the PMEI family.</text>
</comment>
<dbReference type="SMART" id="SM00856">
    <property type="entry name" value="PMEI"/>
    <property type="match status" value="1"/>
</dbReference>
<reference evidence="5" key="1">
    <citation type="journal article" date="2014" name="Nat. Commun.">
        <title>Genome sequence of mungbean and insights into evolution within Vigna species.</title>
        <authorList>
            <person name="Kang Y.J."/>
            <person name="Kim S.K."/>
            <person name="Kim M.Y."/>
            <person name="Lestari P."/>
            <person name="Kim K.H."/>
            <person name="Ha B.K."/>
            <person name="Jun T.H."/>
            <person name="Hwang W.J."/>
            <person name="Lee T."/>
            <person name="Lee J."/>
            <person name="Shim S."/>
            <person name="Yoon M.Y."/>
            <person name="Jang Y.E."/>
            <person name="Han K.S."/>
            <person name="Taeprayoon P."/>
            <person name="Yoon N."/>
            <person name="Somta P."/>
            <person name="Tanya P."/>
            <person name="Kim K.S."/>
            <person name="Gwag J.G."/>
            <person name="Moon J.K."/>
            <person name="Lee Y.H."/>
            <person name="Park B.S."/>
            <person name="Bombarely A."/>
            <person name="Doyle J.J."/>
            <person name="Jackson S.A."/>
            <person name="Schafleitner R."/>
            <person name="Srinives P."/>
            <person name="Varshney R.K."/>
            <person name="Lee S.H."/>
        </authorList>
    </citation>
    <scope>NUCLEOTIDE SEQUENCE [LARGE SCALE GENOMIC DNA]</scope>
    <source>
        <strain evidence="5">cv. VC1973A</strain>
    </source>
</reference>
<dbReference type="InterPro" id="IPR006501">
    <property type="entry name" value="Pectinesterase_inhib_dom"/>
</dbReference>
<protein>
    <submittedName>
        <fullName evidence="6">Uncharacterized protein LOC106771726</fullName>
    </submittedName>
</protein>
<dbReference type="OrthoDB" id="770764at2759"/>
<dbReference type="InterPro" id="IPR035513">
    <property type="entry name" value="Invertase/methylesterase_inhib"/>
</dbReference>
<gene>
    <name evidence="6" type="primary">LOC106771726</name>
</gene>
<dbReference type="NCBIfam" id="TIGR01614">
    <property type="entry name" value="PME_inhib"/>
    <property type="match status" value="1"/>
</dbReference>
<dbReference type="PANTHER" id="PTHR36710">
    <property type="entry name" value="PECTINESTERASE INHIBITOR-LIKE"/>
    <property type="match status" value="1"/>
</dbReference>
<dbReference type="Pfam" id="PF04043">
    <property type="entry name" value="PMEI"/>
    <property type="match status" value="1"/>
</dbReference>
<reference evidence="6" key="2">
    <citation type="submission" date="2025-08" db="UniProtKB">
        <authorList>
            <consortium name="RefSeq"/>
        </authorList>
    </citation>
    <scope>IDENTIFICATION</scope>
    <source>
        <tissue evidence="6">Leaf</tissue>
    </source>
</reference>
<dbReference type="FunFam" id="1.20.140.40:FF:000003">
    <property type="entry name" value="Invertase/pectin methylesterase inhibitor family protein"/>
    <property type="match status" value="1"/>
</dbReference>
<dbReference type="Gramene" id="Vradi08g10840.1">
    <property type="protein sequence ID" value="Vradi08g10840.1"/>
    <property type="gene ID" value="Vradi08g10840"/>
</dbReference>
<evidence type="ECO:0000256" key="1">
    <source>
        <dbReference type="ARBA" id="ARBA00022729"/>
    </source>
</evidence>
<dbReference type="SMR" id="A0A1S3V4D9"/>
<evidence type="ECO:0000256" key="3">
    <source>
        <dbReference type="ARBA" id="ARBA00038471"/>
    </source>
</evidence>
<dbReference type="Gene3D" id="1.20.140.40">
    <property type="entry name" value="Invertase/pectin methylesterase inhibitor family protein"/>
    <property type="match status" value="1"/>
</dbReference>
<dbReference type="KEGG" id="vra:106771726"/>
<proteinExistence type="inferred from homology"/>
<dbReference type="SUPFAM" id="SSF101148">
    <property type="entry name" value="Plant invertase/pectin methylesterase inhibitor"/>
    <property type="match status" value="1"/>
</dbReference>
<evidence type="ECO:0000259" key="4">
    <source>
        <dbReference type="SMART" id="SM00856"/>
    </source>
</evidence>
<evidence type="ECO:0000256" key="2">
    <source>
        <dbReference type="ARBA" id="ARBA00023157"/>
    </source>
</evidence>
<organism evidence="5 6">
    <name type="scientific">Vigna radiata var. radiata</name>
    <name type="common">Mung bean</name>
    <name type="synonym">Phaseolus aureus</name>
    <dbReference type="NCBI Taxonomy" id="3916"/>
    <lineage>
        <taxon>Eukaryota</taxon>
        <taxon>Viridiplantae</taxon>
        <taxon>Streptophyta</taxon>
        <taxon>Embryophyta</taxon>
        <taxon>Tracheophyta</taxon>
        <taxon>Spermatophyta</taxon>
        <taxon>Magnoliopsida</taxon>
        <taxon>eudicotyledons</taxon>
        <taxon>Gunneridae</taxon>
        <taxon>Pentapetalae</taxon>
        <taxon>rosids</taxon>
        <taxon>fabids</taxon>
        <taxon>Fabales</taxon>
        <taxon>Fabaceae</taxon>
        <taxon>Papilionoideae</taxon>
        <taxon>50 kb inversion clade</taxon>
        <taxon>NPAAA clade</taxon>
        <taxon>indigoferoid/millettioid clade</taxon>
        <taxon>Phaseoleae</taxon>
        <taxon>Vigna</taxon>
    </lineage>
</organism>
<feature type="domain" description="Pectinesterase inhibitor" evidence="4">
    <location>
        <begin position="59"/>
        <end position="204"/>
    </location>
</feature>
<sequence>MQLDLILVSPPKRKKKTCFNQGGETMDHFRFNKTLLLIGALSCLLLSTVASARQLLAAPVPPELTQFCSGTDNPSLCVDTIAPFLSGSFDPVKALEGEITATLQKASEIAASISKQLEDPTTAKNALDALNICKSQYDDMLDSIKESLNLVAQMNVADAYNKMSAVISYKSSCDDAYTESPGVEMPFRQEATTLFELSGNCVTVLETIVNSHKV</sequence>
<keyword evidence="5" id="KW-1185">Reference proteome</keyword>